<evidence type="ECO:0000313" key="2">
    <source>
        <dbReference type="EMBL" id="CAI9618517.1"/>
    </source>
</evidence>
<dbReference type="Proteomes" id="UP001162483">
    <property type="component" value="Unassembled WGS sequence"/>
</dbReference>
<sequence>MPAVEPDDPMSDPVPAVMPADSEPTVIPVTRCPLSSQTIQRQMTWCLLSSQTIRYLMTRFPLPCQMTRCPLSSQTIQCLMTQCPDLHSLPWCVFFLGPVSCYLHPCPCPCSCLSD</sequence>
<name>A0ABN9HCZ4_9NEOB</name>
<evidence type="ECO:0000256" key="1">
    <source>
        <dbReference type="SAM" id="MobiDB-lite"/>
    </source>
</evidence>
<accession>A0ABN9HCZ4</accession>
<comment type="caution">
    <text evidence="2">The sequence shown here is derived from an EMBL/GenBank/DDBJ whole genome shotgun (WGS) entry which is preliminary data.</text>
</comment>
<evidence type="ECO:0000313" key="3">
    <source>
        <dbReference type="Proteomes" id="UP001162483"/>
    </source>
</evidence>
<proteinExistence type="predicted"/>
<organism evidence="2 3">
    <name type="scientific">Staurois parvus</name>
    <dbReference type="NCBI Taxonomy" id="386267"/>
    <lineage>
        <taxon>Eukaryota</taxon>
        <taxon>Metazoa</taxon>
        <taxon>Chordata</taxon>
        <taxon>Craniata</taxon>
        <taxon>Vertebrata</taxon>
        <taxon>Euteleostomi</taxon>
        <taxon>Amphibia</taxon>
        <taxon>Batrachia</taxon>
        <taxon>Anura</taxon>
        <taxon>Neobatrachia</taxon>
        <taxon>Ranoidea</taxon>
        <taxon>Ranidae</taxon>
        <taxon>Staurois</taxon>
    </lineage>
</organism>
<dbReference type="EMBL" id="CATNWA010020470">
    <property type="protein sequence ID" value="CAI9618517.1"/>
    <property type="molecule type" value="Genomic_DNA"/>
</dbReference>
<gene>
    <name evidence="2" type="ORF">SPARVUS_LOCUS15693775</name>
</gene>
<protein>
    <submittedName>
        <fullName evidence="2">Uncharacterized protein</fullName>
    </submittedName>
</protein>
<reference evidence="2" key="1">
    <citation type="submission" date="2023-05" db="EMBL/GenBank/DDBJ databases">
        <authorList>
            <person name="Stuckert A."/>
        </authorList>
    </citation>
    <scope>NUCLEOTIDE SEQUENCE</scope>
</reference>
<feature type="compositionally biased region" description="Acidic residues" evidence="1">
    <location>
        <begin position="1"/>
        <end position="10"/>
    </location>
</feature>
<keyword evidence="3" id="KW-1185">Reference proteome</keyword>
<feature type="region of interest" description="Disordered" evidence="1">
    <location>
        <begin position="1"/>
        <end position="22"/>
    </location>
</feature>